<feature type="transmembrane region" description="Helical" evidence="1">
    <location>
        <begin position="303"/>
        <end position="331"/>
    </location>
</feature>
<feature type="domain" description="AAA+ ATPase" evidence="2">
    <location>
        <begin position="227"/>
        <end position="513"/>
    </location>
</feature>
<protein>
    <recommendedName>
        <fullName evidence="2">AAA+ ATPase domain-containing protein</fullName>
    </recommendedName>
</protein>
<dbReference type="EMBL" id="MT631656">
    <property type="protein sequence ID" value="QNO56457.1"/>
    <property type="molecule type" value="Genomic_DNA"/>
</dbReference>
<sequence length="810" mass="92780">MEIIWRALNIVLIMFAQKFMNKEGIDERIRKRLEKYSKEYEDASDKSGVKDKFREQIGKIIYSKSYISVLTTIIESIKGSGPDNIQYSCENIKKIIVDRDFKDPYFSSVNMIGREIIIGYFNASKLLMDKYNKILSKSIYSIFRISNSFAEKYDKTKKKCREEYNKCFEDAFNLYKEYPHKDTFTEILKFINFKTGPLSEEDIRLAELYHEKLHHKECLEIENITEATGCFGICGPRGVGKSTLLNTFIKKSKEKFESPKSSKPLIVKLTIPTEYKADEFLITLLSKICENVKDKIKGGRTLYILNIILKVSIILGVLVLVIFALILGLSANEAINLPDIVKNFDMGKNNLYTASIFFAIFIPIYLIVFRFFLFDKIKIYNVVSRIYEDLKFKKTVEITGGVSSRFLSVGRRTTFVENPINYTEPAISAKITETIKEITEKAFSKVVIIIDDIDKLQKEEDRDIIFKSIRFLSSAKNCLALLSVREGLQHEFSNEKSEVRTLFDDIIVLKGINGKNKSKCLEDIKQLIAHRIINEKVGNCFLENEKIIRDKNFWDDLLRESGGIPREAIRWFDRSFRKWLDSEADRTIDDEFKDIMIDIDSLLSKIEKEEDVEKIGWHVWGTTRASEEAGLKLIDYINIEGLASKIEKEEDIEKIGSCIRDIAKASKKVELKEVGLNLVKYISIECLASKIEKERDVEKIGSCVSDIAMASEGVGLNLVKYISIGGLASKIEKEGNLEKIGSCVSDIAHVSEEVALKLVDVVSSRIEKEKDIGKVKFSLWDIGRANVKVKQEIVNRLNPKLKEELNKKGS</sequence>
<evidence type="ECO:0000313" key="3">
    <source>
        <dbReference type="EMBL" id="QNO56457.1"/>
    </source>
</evidence>
<evidence type="ECO:0000259" key="2">
    <source>
        <dbReference type="SMART" id="SM00382"/>
    </source>
</evidence>
<keyword evidence="1" id="KW-1133">Transmembrane helix</keyword>
<proteinExistence type="predicted"/>
<name>A0A7G9Z873_9EURY</name>
<accession>A0A7G9Z873</accession>
<dbReference type="AlphaFoldDB" id="A0A7G9Z873"/>
<reference evidence="3" key="1">
    <citation type="submission" date="2020-06" db="EMBL/GenBank/DDBJ databases">
        <title>Unique genomic features of the anaerobic methanotrophic archaea.</title>
        <authorList>
            <person name="Chadwick G.L."/>
            <person name="Skennerton C.T."/>
            <person name="Laso-Perez R."/>
            <person name="Leu A.O."/>
            <person name="Speth D.R."/>
            <person name="Yu H."/>
            <person name="Morgan-Lang C."/>
            <person name="Hatzenpichler R."/>
            <person name="Goudeau D."/>
            <person name="Malmstrom R."/>
            <person name="Brazelton W.J."/>
            <person name="Woyke T."/>
            <person name="Hallam S.J."/>
            <person name="Tyson G.W."/>
            <person name="Wegener G."/>
            <person name="Boetius A."/>
            <person name="Orphan V."/>
        </authorList>
    </citation>
    <scope>NUCLEOTIDE SEQUENCE</scope>
</reference>
<dbReference type="InterPro" id="IPR027417">
    <property type="entry name" value="P-loop_NTPase"/>
</dbReference>
<keyword evidence="1" id="KW-0812">Transmembrane</keyword>
<organism evidence="3">
    <name type="scientific">Candidatus Methanophaga sp. ANME-1 ERB7</name>
    <dbReference type="NCBI Taxonomy" id="2759913"/>
    <lineage>
        <taxon>Archaea</taxon>
        <taxon>Methanobacteriati</taxon>
        <taxon>Methanobacteriota</taxon>
        <taxon>Stenosarchaea group</taxon>
        <taxon>Methanomicrobia</taxon>
        <taxon>Candidatus Methanophagales</taxon>
        <taxon>Candidatus Methanophagaceae</taxon>
        <taxon>Candidatus Methanophaga</taxon>
    </lineage>
</organism>
<dbReference type="InterPro" id="IPR003593">
    <property type="entry name" value="AAA+_ATPase"/>
</dbReference>
<gene>
    <name evidence="3" type="ORF">OHJJKADD_00030</name>
</gene>
<evidence type="ECO:0000256" key="1">
    <source>
        <dbReference type="SAM" id="Phobius"/>
    </source>
</evidence>
<feature type="transmembrane region" description="Helical" evidence="1">
    <location>
        <begin position="351"/>
        <end position="373"/>
    </location>
</feature>
<dbReference type="SUPFAM" id="SSF52540">
    <property type="entry name" value="P-loop containing nucleoside triphosphate hydrolases"/>
    <property type="match status" value="2"/>
</dbReference>
<dbReference type="InterPro" id="IPR011646">
    <property type="entry name" value="KAP_P-loop"/>
</dbReference>
<dbReference type="Gene3D" id="3.40.50.300">
    <property type="entry name" value="P-loop containing nucleotide triphosphate hydrolases"/>
    <property type="match status" value="1"/>
</dbReference>
<dbReference type="SMART" id="SM00382">
    <property type="entry name" value="AAA"/>
    <property type="match status" value="1"/>
</dbReference>
<keyword evidence="1" id="KW-0472">Membrane</keyword>
<dbReference type="Pfam" id="PF07693">
    <property type="entry name" value="KAP_NTPase"/>
    <property type="match status" value="1"/>
</dbReference>